<dbReference type="InterPro" id="IPR001106">
    <property type="entry name" value="Aromatic_Lyase"/>
</dbReference>
<proteinExistence type="predicted"/>
<organism evidence="2 3">
    <name type="scientific">Arthrobacter flavus</name>
    <dbReference type="NCBI Taxonomy" id="95172"/>
    <lineage>
        <taxon>Bacteria</taxon>
        <taxon>Bacillati</taxon>
        <taxon>Actinomycetota</taxon>
        <taxon>Actinomycetes</taxon>
        <taxon>Micrococcales</taxon>
        <taxon>Micrococcaceae</taxon>
        <taxon>Arthrobacter</taxon>
    </lineage>
</organism>
<dbReference type="GO" id="GO:0016829">
    <property type="term" value="F:lyase activity"/>
    <property type="evidence" value="ECO:0007669"/>
    <property type="project" value="UniProtKB-KW"/>
</dbReference>
<sequence>MTSEDNINRVMLDGASLTLDDLITISTGSSRVKVPDGVIARLQRSKDQLVQAREAGRVYGANTGVGANRALNVEPGGSLAERRAAHAKRLLLSHCAGAGRVDEATTVRAAMAVRLNQFLAGGSGISPGVVQGLLEAINNGSVAAIHSLGGLGTGDLAAMAELALTLSGDRPWQVGGIAPVRFEDTDSLPFMSSSALTLATATQGAVAMEQLMKSALVVASLTLLALEGSPEPYAEAVHRARVHPHQAAVAAAMRRLTGPDTPAVPARLQDPFALRALPQVHAPALDALQRLRSILETELNGAAENPLMTTDGLFHHGQFHLATLAAALDGTRTAVYPVISLSAARLSHLFRPELSSLPSFLSTRGSSGLMIAEYVAQDVLSILRTAATPANGPGINVSLGLEEHAGFATQGARQLRHLAAEAPAIVALEAVAAVRALRMAPHRLGTAPARAAFEYLAAGLDPDQDDRPLGEDLAAAQALLPGLAEF</sequence>
<keyword evidence="3" id="KW-1185">Reference proteome</keyword>
<dbReference type="SUPFAM" id="SSF48557">
    <property type="entry name" value="L-aspartase-like"/>
    <property type="match status" value="1"/>
</dbReference>
<dbReference type="InterPro" id="IPR024083">
    <property type="entry name" value="Fumarase/histidase_N"/>
</dbReference>
<dbReference type="EMBL" id="JBHUGA010000060">
    <property type="protein sequence ID" value="MFD1847802.1"/>
    <property type="molecule type" value="Genomic_DNA"/>
</dbReference>
<dbReference type="Proteomes" id="UP001597307">
    <property type="component" value="Unassembled WGS sequence"/>
</dbReference>
<evidence type="ECO:0000313" key="3">
    <source>
        <dbReference type="Proteomes" id="UP001597307"/>
    </source>
</evidence>
<dbReference type="RefSeq" id="WP_343880981.1">
    <property type="nucleotide sequence ID" value="NZ_BAAAIJ010000051.1"/>
</dbReference>
<evidence type="ECO:0000256" key="1">
    <source>
        <dbReference type="ARBA" id="ARBA00023239"/>
    </source>
</evidence>
<dbReference type="Gene3D" id="1.10.275.10">
    <property type="entry name" value="Fumarase/aspartase (N-terminal domain)"/>
    <property type="match status" value="1"/>
</dbReference>
<comment type="caution">
    <text evidence="2">The sequence shown here is derived from an EMBL/GenBank/DDBJ whole genome shotgun (WGS) entry which is preliminary data.</text>
</comment>
<name>A0ABW4QAQ8_9MICC</name>
<protein>
    <submittedName>
        <fullName evidence="2">Aromatic amino acid lyase</fullName>
    </submittedName>
</protein>
<dbReference type="InterPro" id="IPR008948">
    <property type="entry name" value="L-Aspartase-like"/>
</dbReference>
<keyword evidence="1 2" id="KW-0456">Lyase</keyword>
<evidence type="ECO:0000313" key="2">
    <source>
        <dbReference type="EMBL" id="MFD1847802.1"/>
    </source>
</evidence>
<dbReference type="Pfam" id="PF00221">
    <property type="entry name" value="Lyase_aromatic"/>
    <property type="match status" value="1"/>
</dbReference>
<gene>
    <name evidence="2" type="ORF">ACFSFX_14525</name>
</gene>
<dbReference type="Gene3D" id="1.20.200.10">
    <property type="entry name" value="Fumarase/aspartase (Central domain)"/>
    <property type="match status" value="1"/>
</dbReference>
<accession>A0ABW4QAQ8</accession>
<reference evidence="3" key="1">
    <citation type="journal article" date="2019" name="Int. J. Syst. Evol. Microbiol.">
        <title>The Global Catalogue of Microorganisms (GCM) 10K type strain sequencing project: providing services to taxonomists for standard genome sequencing and annotation.</title>
        <authorList>
            <consortium name="The Broad Institute Genomics Platform"/>
            <consortium name="The Broad Institute Genome Sequencing Center for Infectious Disease"/>
            <person name="Wu L."/>
            <person name="Ma J."/>
        </authorList>
    </citation>
    <scope>NUCLEOTIDE SEQUENCE [LARGE SCALE GENOMIC DNA]</scope>
    <source>
        <strain evidence="3">JCM 11496</strain>
    </source>
</reference>
<dbReference type="PANTHER" id="PTHR10362">
    <property type="entry name" value="HISTIDINE AMMONIA-LYASE"/>
    <property type="match status" value="1"/>
</dbReference>